<feature type="compositionally biased region" description="Acidic residues" evidence="2">
    <location>
        <begin position="239"/>
        <end position="253"/>
    </location>
</feature>
<accession>A0AAD9UC96</accession>
<dbReference type="Gene3D" id="2.60.60.20">
    <property type="entry name" value="PLAT/LH2 domain"/>
    <property type="match status" value="1"/>
</dbReference>
<name>A0AAD9UC96_RIDPI</name>
<gene>
    <name evidence="5" type="ORF">NP493_287g02017</name>
</gene>
<evidence type="ECO:0000259" key="4">
    <source>
        <dbReference type="PROSITE" id="PS50095"/>
    </source>
</evidence>
<keyword evidence="3" id="KW-1133">Transmembrane helix</keyword>
<dbReference type="PANTHER" id="PTHR10877">
    <property type="entry name" value="POLYCYSTIN FAMILY MEMBER"/>
    <property type="match status" value="1"/>
</dbReference>
<keyword evidence="3" id="KW-0472">Membrane</keyword>
<feature type="region of interest" description="Disordered" evidence="2">
    <location>
        <begin position="234"/>
        <end position="263"/>
    </location>
</feature>
<feature type="domain" description="PLAT" evidence="4">
    <location>
        <begin position="1"/>
        <end position="108"/>
    </location>
</feature>
<dbReference type="InterPro" id="IPR051223">
    <property type="entry name" value="Polycystin"/>
</dbReference>
<feature type="compositionally biased region" description="Low complexity" evidence="2">
    <location>
        <begin position="254"/>
        <end position="263"/>
    </location>
</feature>
<dbReference type="Proteomes" id="UP001209878">
    <property type="component" value="Unassembled WGS sequence"/>
</dbReference>
<dbReference type="AlphaFoldDB" id="A0AAD9UC96"/>
<protein>
    <recommendedName>
        <fullName evidence="4">PLAT domain-containing protein</fullName>
    </recommendedName>
</protein>
<dbReference type="PROSITE" id="PS50095">
    <property type="entry name" value="PLAT"/>
    <property type="match status" value="1"/>
</dbReference>
<feature type="transmembrane region" description="Helical" evidence="3">
    <location>
        <begin position="151"/>
        <end position="172"/>
    </location>
</feature>
<evidence type="ECO:0000313" key="5">
    <source>
        <dbReference type="EMBL" id="KAK2183995.1"/>
    </source>
</evidence>
<dbReference type="SUPFAM" id="SSF49723">
    <property type="entry name" value="Lipase/lipooxygenase domain (PLAT/LH2 domain)"/>
    <property type="match status" value="1"/>
</dbReference>
<keyword evidence="3" id="KW-0812">Transmembrane</keyword>
<evidence type="ECO:0000313" key="6">
    <source>
        <dbReference type="Proteomes" id="UP001209878"/>
    </source>
</evidence>
<dbReference type="InterPro" id="IPR036392">
    <property type="entry name" value="PLAT/LH2_dom_sf"/>
</dbReference>
<organism evidence="5 6">
    <name type="scientific">Ridgeia piscesae</name>
    <name type="common">Tubeworm</name>
    <dbReference type="NCBI Taxonomy" id="27915"/>
    <lineage>
        <taxon>Eukaryota</taxon>
        <taxon>Metazoa</taxon>
        <taxon>Spiralia</taxon>
        <taxon>Lophotrochozoa</taxon>
        <taxon>Annelida</taxon>
        <taxon>Polychaeta</taxon>
        <taxon>Sedentaria</taxon>
        <taxon>Canalipalpata</taxon>
        <taxon>Sabellida</taxon>
        <taxon>Siboglinidae</taxon>
        <taxon>Ridgeia</taxon>
    </lineage>
</organism>
<dbReference type="PANTHER" id="PTHR10877:SF183">
    <property type="entry name" value="AT14535P-RELATED"/>
    <property type="match status" value="1"/>
</dbReference>
<comment type="caution">
    <text evidence="5">The sequence shown here is derived from an EMBL/GenBank/DDBJ whole genome shotgun (WGS) entry which is preliminary data.</text>
</comment>
<dbReference type="SMART" id="SM00308">
    <property type="entry name" value="LH2"/>
    <property type="match status" value="1"/>
</dbReference>
<evidence type="ECO:0000256" key="2">
    <source>
        <dbReference type="SAM" id="MobiDB-lite"/>
    </source>
</evidence>
<reference evidence="5" key="1">
    <citation type="journal article" date="2023" name="Mol. Biol. Evol.">
        <title>Third-Generation Sequencing Reveals the Adaptive Role of the Epigenome in Three Deep-Sea Polychaetes.</title>
        <authorList>
            <person name="Perez M."/>
            <person name="Aroh O."/>
            <person name="Sun Y."/>
            <person name="Lan Y."/>
            <person name="Juniper S.K."/>
            <person name="Young C.R."/>
            <person name="Angers B."/>
            <person name="Qian P.Y."/>
        </authorList>
    </citation>
    <scope>NUCLEOTIDE SEQUENCE</scope>
    <source>
        <strain evidence="5">R07B-5</strain>
    </source>
</reference>
<evidence type="ECO:0000256" key="1">
    <source>
        <dbReference type="PROSITE-ProRule" id="PRU00152"/>
    </source>
</evidence>
<proteinExistence type="predicted"/>
<dbReference type="EMBL" id="JAODUO010000287">
    <property type="protein sequence ID" value="KAK2183995.1"/>
    <property type="molecule type" value="Genomic_DNA"/>
</dbReference>
<keyword evidence="6" id="KW-1185">Reference proteome</keyword>
<dbReference type="InterPro" id="IPR001024">
    <property type="entry name" value="PLAT/LH2_dom"/>
</dbReference>
<sequence length="319" mass="35757">MMNNAGTTAKVFMIIFGDEGESKVHGLEDKHVDLFQVGSENWFLVAVKRSLGNLKTLIVWTDCSGMFPTWFVNQITVRDAQTGETWHFVCDQWLTPDDTQGYFMCRLTVTEVPKFTYAFRVRSLQNMRDQHTWMSIIKCPPHSTFTRMQRVSCAFAFIMMSMLVNIMFYGAGTDVYQSLQIVLEIEVDPVPLIIGTESALIALPLNMLIVTIFRKVTPRRGTFSIRSGDEDICSTVPFPDEDSSNVEVDDDSDTNNSESTNSFSESYSADKCLVRRFALTVYDPPHMAGGDAFNVNRSNIAGSKKAKRVGGRPLTGGSK</sequence>
<dbReference type="Pfam" id="PF01477">
    <property type="entry name" value="PLAT"/>
    <property type="match status" value="1"/>
</dbReference>
<feature type="transmembrane region" description="Helical" evidence="3">
    <location>
        <begin position="192"/>
        <end position="213"/>
    </location>
</feature>
<evidence type="ECO:0000256" key="3">
    <source>
        <dbReference type="SAM" id="Phobius"/>
    </source>
</evidence>
<comment type="caution">
    <text evidence="1">Lacks conserved residue(s) required for the propagation of feature annotation.</text>
</comment>